<reference evidence="5" key="1">
    <citation type="submission" date="2018-10" db="EMBL/GenBank/DDBJ databases">
        <title>Hidden diversity of soil giant viruses.</title>
        <authorList>
            <person name="Schulz F."/>
            <person name="Alteio L."/>
            <person name="Goudeau D."/>
            <person name="Ryan E.M."/>
            <person name="Malmstrom R.R."/>
            <person name="Blanchard J."/>
            <person name="Woyke T."/>
        </authorList>
    </citation>
    <scope>NUCLEOTIDE SEQUENCE</scope>
    <source>
        <strain evidence="5">HAV1</strain>
    </source>
</reference>
<evidence type="ECO:0000259" key="3">
    <source>
        <dbReference type="Pfam" id="PF00675"/>
    </source>
</evidence>
<dbReference type="InterPro" id="IPR011765">
    <property type="entry name" value="Pept_M16_N"/>
</dbReference>
<dbReference type="EMBL" id="MK072322">
    <property type="protein sequence ID" value="AYV81929.1"/>
    <property type="molecule type" value="Genomic_DNA"/>
</dbReference>
<evidence type="ECO:0000256" key="2">
    <source>
        <dbReference type="RuleBase" id="RU004447"/>
    </source>
</evidence>
<comment type="similarity">
    <text evidence="1 2">Belongs to the peptidase M16 family.</text>
</comment>
<protein>
    <recommendedName>
        <fullName evidence="6">Zn-dependent peptidase</fullName>
    </recommendedName>
</protein>
<dbReference type="InterPro" id="IPR001431">
    <property type="entry name" value="Pept_M16_Zn_BS"/>
</dbReference>
<feature type="domain" description="Peptidase M16 C-terminal" evidence="4">
    <location>
        <begin position="171"/>
        <end position="348"/>
    </location>
</feature>
<evidence type="ECO:0008006" key="6">
    <source>
        <dbReference type="Google" id="ProtNLM"/>
    </source>
</evidence>
<accession>A0A3G5A995</accession>
<dbReference type="Pfam" id="PF00675">
    <property type="entry name" value="Peptidase_M16"/>
    <property type="match status" value="1"/>
</dbReference>
<gene>
    <name evidence="5" type="ORF">Harvfovirus80_2</name>
</gene>
<dbReference type="PANTHER" id="PTHR11851">
    <property type="entry name" value="METALLOPROTEASE"/>
    <property type="match status" value="1"/>
</dbReference>
<sequence length="429" mass="49504">MDHRVYREILENGMDMLLIPFEKAVTMTVAVGIFVKVGSRYETSERNGMSHFLEHMMFKGTKKYPKNKISELLDGVGAIYNAETSYESTNYYIYGHKNDLDLFIDIMCDIYMNPLFREDDIIIERGVVVEELNMYRDDPQDIIQDMLHKTMCGNSGLGMNIIGTKENILSFNGRDLEDFREEFYVPHRTVFVVSGNFSKERVGENIRKQLGTVRASLSQVECPIYHTERQKKPQINVREQNSMAQTNIIIAFRSGSKDSKYVDVYEIIAGLLSSGSSSRLYDLLRNKLGATYFNHAQNHAFEKEGIFTIHMGVDNKRVDEVLGRVLQEIHGLRRAEIITKKELDKVKRIKITAFSLALQTPVDFMSYYGMQELNYYVGCDKLDERPIDIASRIKNFESITIEDVYVAMRELFCRKNLNIIIYGTPPVKI</sequence>
<dbReference type="InterPro" id="IPR007863">
    <property type="entry name" value="Peptidase_M16_C"/>
</dbReference>
<dbReference type="SUPFAM" id="SSF63411">
    <property type="entry name" value="LuxS/MPP-like metallohydrolase"/>
    <property type="match status" value="2"/>
</dbReference>
<organism evidence="5">
    <name type="scientific">Harvfovirus sp</name>
    <dbReference type="NCBI Taxonomy" id="2487768"/>
    <lineage>
        <taxon>Viruses</taxon>
        <taxon>Varidnaviria</taxon>
        <taxon>Bamfordvirae</taxon>
        <taxon>Nucleocytoviricota</taxon>
        <taxon>Megaviricetes</taxon>
        <taxon>Imitervirales</taxon>
        <taxon>Mimiviridae</taxon>
        <taxon>Klosneuvirinae</taxon>
    </lineage>
</organism>
<dbReference type="InterPro" id="IPR050361">
    <property type="entry name" value="MPP/UQCRC_Complex"/>
</dbReference>
<evidence type="ECO:0000259" key="4">
    <source>
        <dbReference type="Pfam" id="PF05193"/>
    </source>
</evidence>
<feature type="domain" description="Peptidase M16 N-terminal" evidence="3">
    <location>
        <begin position="25"/>
        <end position="164"/>
    </location>
</feature>
<name>A0A3G5A995_9VIRU</name>
<dbReference type="Pfam" id="PF05193">
    <property type="entry name" value="Peptidase_M16_C"/>
    <property type="match status" value="1"/>
</dbReference>
<dbReference type="Gene3D" id="3.30.830.10">
    <property type="entry name" value="Metalloenzyme, LuxS/M16 peptidase-like"/>
    <property type="match status" value="2"/>
</dbReference>
<evidence type="ECO:0000256" key="1">
    <source>
        <dbReference type="ARBA" id="ARBA00007261"/>
    </source>
</evidence>
<dbReference type="GO" id="GO:0004222">
    <property type="term" value="F:metalloendopeptidase activity"/>
    <property type="evidence" value="ECO:0007669"/>
    <property type="project" value="InterPro"/>
</dbReference>
<proteinExistence type="inferred from homology"/>
<evidence type="ECO:0000313" key="5">
    <source>
        <dbReference type="EMBL" id="AYV81929.1"/>
    </source>
</evidence>
<dbReference type="GO" id="GO:0046872">
    <property type="term" value="F:metal ion binding"/>
    <property type="evidence" value="ECO:0007669"/>
    <property type="project" value="InterPro"/>
</dbReference>
<dbReference type="PANTHER" id="PTHR11851:SF49">
    <property type="entry name" value="MITOCHONDRIAL-PROCESSING PEPTIDASE SUBUNIT ALPHA"/>
    <property type="match status" value="1"/>
</dbReference>
<dbReference type="PROSITE" id="PS00143">
    <property type="entry name" value="INSULINASE"/>
    <property type="match status" value="1"/>
</dbReference>
<dbReference type="GO" id="GO:0006508">
    <property type="term" value="P:proteolysis"/>
    <property type="evidence" value="ECO:0007669"/>
    <property type="project" value="InterPro"/>
</dbReference>
<dbReference type="InterPro" id="IPR011249">
    <property type="entry name" value="Metalloenz_LuxS/M16"/>
</dbReference>